<name>A0A2S0KE94_9ACTN</name>
<dbReference type="RefSeq" id="WP_105941726.1">
    <property type="nucleotide sequence ID" value="NZ_CP027433.1"/>
</dbReference>
<accession>A0A2S0KE94</accession>
<keyword evidence="1" id="KW-0812">Transmembrane</keyword>
<feature type="transmembrane region" description="Helical" evidence="1">
    <location>
        <begin position="50"/>
        <end position="73"/>
    </location>
</feature>
<dbReference type="InterPro" id="IPR005325">
    <property type="entry name" value="DUF308_memb"/>
</dbReference>
<dbReference type="AlphaFoldDB" id="A0A2S0KE94"/>
<feature type="transmembrane region" description="Helical" evidence="1">
    <location>
        <begin position="106"/>
        <end position="128"/>
    </location>
</feature>
<protein>
    <recommendedName>
        <fullName evidence="4">HdeD family acid-resistance protein</fullName>
    </recommendedName>
</protein>
<evidence type="ECO:0000256" key="1">
    <source>
        <dbReference type="SAM" id="Phobius"/>
    </source>
</evidence>
<evidence type="ECO:0000313" key="2">
    <source>
        <dbReference type="EMBL" id="AVL99994.1"/>
    </source>
</evidence>
<dbReference type="InterPro" id="IPR052712">
    <property type="entry name" value="Acid_resist_chaperone_HdeD"/>
</dbReference>
<dbReference type="OrthoDB" id="3577181at2"/>
<dbReference type="PANTHER" id="PTHR34989">
    <property type="entry name" value="PROTEIN HDED"/>
    <property type="match status" value="1"/>
</dbReference>
<keyword evidence="1" id="KW-1133">Transmembrane helix</keyword>
<dbReference type="EMBL" id="CP027433">
    <property type="protein sequence ID" value="AVL99994.1"/>
    <property type="molecule type" value="Genomic_DNA"/>
</dbReference>
<sequence>MTSGNSLGSTLLDGVDHIVDRTWKSLLGIGIVSIILGIIVLVWPGKTLAVVAILFGIYLVISGIFQVIATFGAPDASGWWRFLTFVSGALSFILGIFALRNIGESLILLAIWIGISWIFRGIAGFSLYVGSAGLPGRAAGILLSIVTVVAGVILIVSPVTSIATLALVTGILLIVVGVVEVIDAFTLKSSAPTS</sequence>
<reference evidence="2 3" key="1">
    <citation type="submission" date="2018-03" db="EMBL/GenBank/DDBJ databases">
        <title>Characteristics and genome of n-alkane degrading marine bacteria Gordonia iterans isolated from crude oil contaminated in Tae-an, South Korea.</title>
        <authorList>
            <person name="Lee S.-S."/>
            <person name="Kim H."/>
        </authorList>
    </citation>
    <scope>NUCLEOTIDE SEQUENCE [LARGE SCALE GENOMIC DNA]</scope>
    <source>
        <strain evidence="2 3">Co17</strain>
    </source>
</reference>
<keyword evidence="3" id="KW-1185">Reference proteome</keyword>
<feature type="transmembrane region" description="Helical" evidence="1">
    <location>
        <begin position="25"/>
        <end position="43"/>
    </location>
</feature>
<dbReference type="Proteomes" id="UP000239814">
    <property type="component" value="Chromosome"/>
</dbReference>
<evidence type="ECO:0000313" key="3">
    <source>
        <dbReference type="Proteomes" id="UP000239814"/>
    </source>
</evidence>
<dbReference type="PANTHER" id="PTHR34989:SF1">
    <property type="entry name" value="PROTEIN HDED"/>
    <property type="match status" value="1"/>
</dbReference>
<feature type="transmembrane region" description="Helical" evidence="1">
    <location>
        <begin position="162"/>
        <end position="182"/>
    </location>
</feature>
<keyword evidence="1" id="KW-0472">Membrane</keyword>
<evidence type="ECO:0008006" key="4">
    <source>
        <dbReference type="Google" id="ProtNLM"/>
    </source>
</evidence>
<feature type="transmembrane region" description="Helical" evidence="1">
    <location>
        <begin position="134"/>
        <end position="155"/>
    </location>
</feature>
<dbReference type="GO" id="GO:0005886">
    <property type="term" value="C:plasma membrane"/>
    <property type="evidence" value="ECO:0007669"/>
    <property type="project" value="TreeGrafter"/>
</dbReference>
<proteinExistence type="predicted"/>
<dbReference type="KEGG" id="git:C6V83_06655"/>
<dbReference type="Pfam" id="PF03729">
    <property type="entry name" value="DUF308"/>
    <property type="match status" value="2"/>
</dbReference>
<organism evidence="2 3">
    <name type="scientific">Gordonia iterans</name>
    <dbReference type="NCBI Taxonomy" id="1004901"/>
    <lineage>
        <taxon>Bacteria</taxon>
        <taxon>Bacillati</taxon>
        <taxon>Actinomycetota</taxon>
        <taxon>Actinomycetes</taxon>
        <taxon>Mycobacteriales</taxon>
        <taxon>Gordoniaceae</taxon>
        <taxon>Gordonia</taxon>
    </lineage>
</organism>
<gene>
    <name evidence="2" type="ORF">C6V83_06655</name>
</gene>
<feature type="transmembrane region" description="Helical" evidence="1">
    <location>
        <begin position="79"/>
        <end position="99"/>
    </location>
</feature>